<gene>
    <name evidence="7" type="ORF">TrVE_jg10334</name>
</gene>
<evidence type="ECO:0000313" key="7">
    <source>
        <dbReference type="EMBL" id="GMH95114.1"/>
    </source>
</evidence>
<keyword evidence="3" id="KW-0677">Repeat</keyword>
<dbReference type="AlphaFoldDB" id="A0A9W7BQX2"/>
<dbReference type="Proteomes" id="UP001165160">
    <property type="component" value="Unassembled WGS sequence"/>
</dbReference>
<sequence length="1087" mass="124196">MASSATSLKPPKPAAPPQPKPPSSLQRDVHVLEEKKIELAMEIERELAALEEIRRAKAVELAGDEKKEERSPNKPPPPGILPTRELASEDEEFHEMNEEVSPTRAKPNDRDQLNSMAKTYLMSDEEKVRMKAARNRKTASDEQSVKNKISSDFEKNLLTAHMAQKKTSSNVSLISFMCKATEAEVIKDYMNAVSWYKAALAFLKASDPNEIETAPIFRAHLGIGQNLRMLHRLDEAEKHFDVAVKLAKKAGDKKGLEEAAEKLGKTLIEHSEEMESQGLSQEAYLALQRGIMSLQEAVDGGVDKMGESLNQINALSPSEKILWEDEIVRKKGSMGGKKSKTKGKRMGKGATEGGERDGVWRPGGKASARSINVDLYASDMVSVEKVKKAPKYVSKRQLQAEYERQLLAASHEKKLEEARKKQLDELYHSPPSKGIKTYEETVQEKNSLEEDENLKKYAVRKGKYLFVKRGGFVEYMDGFTSSSAINNAAIKIQSLWRSRKARKEVNKKKKEDSIELWSCNFDCAGTPLVAVFCIVKEPLYLVKNEEYKEDDNHDYDIYVRPSAVLTKEEKISRLHRQAKARFCLEMTVIQTGESKDQSEIVMRKLITQAELIFFVPKHIKFTRFEHLDLDDVYMQKHMKQWLPLITKRVKLKRGTVGLDESQVNRDLSLLYKLKFERTVFRSCGRVSWGPKWRGWWIGMMFQVELRLDESKCVVTCFSKNRRHPGIFEVKVTAAQMTKVLSFHLPIVWRDLMEESDEDPEIKFRILLGKLRLVNTIEGPQIILTGEEHLYQLVLWPEERRKHRDENRAAMTIEKIWRGHVGRKKAGLRKIWVDVQFEAAKKRQMAALESKRRSSAAVTLQASIKRGFARKRAERTRRMREIEEEGAARAEMEKDWIALNATRIIKIVRGMLGRRRAIYLRLSLRAEEMEKQGIYEADVIMEGTRVGITGTVKDRELMIGGVEDLAWRMEAKDVATGRRAKMVMGNEVVKKILAAMEMERAAAAGGNVGGDVDVGGEDVKEEDGEDVKEEEAKVEKSKEFTFKEVFVRCIKELTLFKSIERDIFILALKKKTETKRIKRTSVINVEYN</sequence>
<dbReference type="InterPro" id="IPR011990">
    <property type="entry name" value="TPR-like_helical_dom_sf"/>
</dbReference>
<dbReference type="GO" id="GO:0005737">
    <property type="term" value="C:cytoplasm"/>
    <property type="evidence" value="ECO:0007669"/>
    <property type="project" value="UniProtKB-SubCell"/>
</dbReference>
<dbReference type="PROSITE" id="PS50096">
    <property type="entry name" value="IQ"/>
    <property type="match status" value="3"/>
</dbReference>
<protein>
    <submittedName>
        <fullName evidence="7">Uncharacterized protein</fullName>
    </submittedName>
</protein>
<dbReference type="EMBL" id="BRXX01000163">
    <property type="protein sequence ID" value="GMH95114.1"/>
    <property type="molecule type" value="Genomic_DNA"/>
</dbReference>
<reference evidence="8" key="1">
    <citation type="journal article" date="2023" name="Commun. Biol.">
        <title>Genome analysis of Parmales, the sister group of diatoms, reveals the evolutionary specialization of diatoms from phago-mixotrophs to photoautotrophs.</title>
        <authorList>
            <person name="Ban H."/>
            <person name="Sato S."/>
            <person name="Yoshikawa S."/>
            <person name="Yamada K."/>
            <person name="Nakamura Y."/>
            <person name="Ichinomiya M."/>
            <person name="Sato N."/>
            <person name="Blanc-Mathieu R."/>
            <person name="Endo H."/>
            <person name="Kuwata A."/>
            <person name="Ogata H."/>
        </authorList>
    </citation>
    <scope>NUCLEOTIDE SEQUENCE [LARGE SCALE GENOMIC DNA]</scope>
    <source>
        <strain evidence="8">NIES 3699</strain>
    </source>
</reference>
<evidence type="ECO:0000256" key="2">
    <source>
        <dbReference type="ARBA" id="ARBA00022490"/>
    </source>
</evidence>
<dbReference type="Pfam" id="PF00612">
    <property type="entry name" value="IQ"/>
    <property type="match status" value="1"/>
</dbReference>
<dbReference type="PANTHER" id="PTHR22706:SF1">
    <property type="entry name" value="ASSEMBLY FACTOR FOR SPINDLE MICROTUBULES"/>
    <property type="match status" value="1"/>
</dbReference>
<evidence type="ECO:0000256" key="1">
    <source>
        <dbReference type="ARBA" id="ARBA00004496"/>
    </source>
</evidence>
<keyword evidence="5" id="KW-0175">Coiled coil</keyword>
<comment type="subcellular location">
    <subcellularLocation>
        <location evidence="1">Cytoplasm</location>
    </subcellularLocation>
</comment>
<dbReference type="GO" id="GO:0007051">
    <property type="term" value="P:spindle organization"/>
    <property type="evidence" value="ECO:0007669"/>
    <property type="project" value="TreeGrafter"/>
</dbReference>
<feature type="coiled-coil region" evidence="5">
    <location>
        <begin position="33"/>
        <end position="60"/>
    </location>
</feature>
<dbReference type="CDD" id="cd23767">
    <property type="entry name" value="IQCD"/>
    <property type="match status" value="1"/>
</dbReference>
<evidence type="ECO:0000313" key="8">
    <source>
        <dbReference type="Proteomes" id="UP001165160"/>
    </source>
</evidence>
<feature type="region of interest" description="Disordered" evidence="6">
    <location>
        <begin position="61"/>
        <end position="110"/>
    </location>
</feature>
<keyword evidence="2" id="KW-0963">Cytoplasm</keyword>
<keyword evidence="4" id="KW-0112">Calmodulin-binding</keyword>
<dbReference type="GO" id="GO:0005516">
    <property type="term" value="F:calmodulin binding"/>
    <property type="evidence" value="ECO:0007669"/>
    <property type="project" value="UniProtKB-KW"/>
</dbReference>
<evidence type="ECO:0000256" key="6">
    <source>
        <dbReference type="SAM" id="MobiDB-lite"/>
    </source>
</evidence>
<evidence type="ECO:0000256" key="4">
    <source>
        <dbReference type="ARBA" id="ARBA00022860"/>
    </source>
</evidence>
<keyword evidence="8" id="KW-1185">Reference proteome</keyword>
<evidence type="ECO:0000256" key="5">
    <source>
        <dbReference type="SAM" id="Coils"/>
    </source>
</evidence>
<feature type="compositionally biased region" description="Basic residues" evidence="6">
    <location>
        <begin position="337"/>
        <end position="347"/>
    </location>
</feature>
<feature type="compositionally biased region" description="Basic and acidic residues" evidence="6">
    <location>
        <begin position="61"/>
        <end position="72"/>
    </location>
</feature>
<accession>A0A9W7BQX2</accession>
<comment type="caution">
    <text evidence="7">The sequence shown here is derived from an EMBL/GenBank/DDBJ whole genome shotgun (WGS) entry which is preliminary data.</text>
</comment>
<dbReference type="GO" id="GO:0000922">
    <property type="term" value="C:spindle pole"/>
    <property type="evidence" value="ECO:0007669"/>
    <property type="project" value="TreeGrafter"/>
</dbReference>
<organism evidence="7 8">
    <name type="scientific">Triparma verrucosa</name>
    <dbReference type="NCBI Taxonomy" id="1606542"/>
    <lineage>
        <taxon>Eukaryota</taxon>
        <taxon>Sar</taxon>
        <taxon>Stramenopiles</taxon>
        <taxon>Ochrophyta</taxon>
        <taxon>Bolidophyceae</taxon>
        <taxon>Parmales</taxon>
        <taxon>Triparmaceae</taxon>
        <taxon>Triparma</taxon>
    </lineage>
</organism>
<dbReference type="GO" id="GO:0051295">
    <property type="term" value="P:establishment of meiotic spindle localization"/>
    <property type="evidence" value="ECO:0007669"/>
    <property type="project" value="TreeGrafter"/>
</dbReference>
<dbReference type="GO" id="GO:0000278">
    <property type="term" value="P:mitotic cell cycle"/>
    <property type="evidence" value="ECO:0007669"/>
    <property type="project" value="TreeGrafter"/>
</dbReference>
<proteinExistence type="predicted"/>
<dbReference type="Gene3D" id="1.25.40.10">
    <property type="entry name" value="Tetratricopeptide repeat domain"/>
    <property type="match status" value="1"/>
</dbReference>
<dbReference type="InterPro" id="IPR000048">
    <property type="entry name" value="IQ_motif_EF-hand-BS"/>
</dbReference>
<evidence type="ECO:0000256" key="3">
    <source>
        <dbReference type="ARBA" id="ARBA00022737"/>
    </source>
</evidence>
<dbReference type="SMART" id="SM00015">
    <property type="entry name" value="IQ"/>
    <property type="match status" value="3"/>
</dbReference>
<dbReference type="InterPro" id="IPR051185">
    <property type="entry name" value="ASPM"/>
</dbReference>
<dbReference type="Gene3D" id="1.20.5.190">
    <property type="match status" value="1"/>
</dbReference>
<dbReference type="SUPFAM" id="SSF48452">
    <property type="entry name" value="TPR-like"/>
    <property type="match status" value="1"/>
</dbReference>
<feature type="region of interest" description="Disordered" evidence="6">
    <location>
        <begin position="1"/>
        <end position="29"/>
    </location>
</feature>
<feature type="region of interest" description="Disordered" evidence="6">
    <location>
        <begin position="332"/>
        <end position="364"/>
    </location>
</feature>
<name>A0A9W7BQX2_9STRA</name>
<dbReference type="PANTHER" id="PTHR22706">
    <property type="entry name" value="ASSEMBLY FACTOR FOR SPINDLE MICROTUBULES"/>
    <property type="match status" value="1"/>
</dbReference>
<feature type="compositionally biased region" description="Pro residues" evidence="6">
    <location>
        <begin position="10"/>
        <end position="22"/>
    </location>
</feature>